<dbReference type="GO" id="GO:0016746">
    <property type="term" value="F:acyltransferase activity"/>
    <property type="evidence" value="ECO:0007669"/>
    <property type="project" value="UniProtKB-KW"/>
</dbReference>
<accession>A0ABV1F6I8</accession>
<keyword evidence="8" id="KW-0808">Transferase</keyword>
<evidence type="ECO:0000313" key="8">
    <source>
        <dbReference type="EMBL" id="MEQ2469000.1"/>
    </source>
</evidence>
<keyword evidence="9" id="KW-1185">Reference proteome</keyword>
<feature type="transmembrane region" description="Helical" evidence="7">
    <location>
        <begin position="387"/>
        <end position="405"/>
    </location>
</feature>
<feature type="transmembrane region" description="Helical" evidence="7">
    <location>
        <begin position="56"/>
        <end position="75"/>
    </location>
</feature>
<keyword evidence="3" id="KW-1003">Cell membrane</keyword>
<feature type="transmembrane region" description="Helical" evidence="7">
    <location>
        <begin position="287"/>
        <end position="312"/>
    </location>
</feature>
<evidence type="ECO:0000256" key="2">
    <source>
        <dbReference type="ARBA" id="ARBA00010323"/>
    </source>
</evidence>
<gene>
    <name evidence="8" type="ORF">WMO39_01450</name>
</gene>
<dbReference type="EC" id="2.3.-.-" evidence="8"/>
<dbReference type="PANTHER" id="PTHR13285">
    <property type="entry name" value="ACYLTRANSFERASE"/>
    <property type="match status" value="1"/>
</dbReference>
<dbReference type="RefSeq" id="WP_367285894.1">
    <property type="nucleotide sequence ID" value="NZ_JBBMEZ010000002.1"/>
</dbReference>
<keyword evidence="5 7" id="KW-1133">Transmembrane helix</keyword>
<evidence type="ECO:0000256" key="4">
    <source>
        <dbReference type="ARBA" id="ARBA00022692"/>
    </source>
</evidence>
<dbReference type="PIRSF" id="PIRSF500217">
    <property type="entry name" value="AlgI"/>
    <property type="match status" value="1"/>
</dbReference>
<dbReference type="InterPro" id="IPR028362">
    <property type="entry name" value="AlgI"/>
</dbReference>
<evidence type="ECO:0000256" key="1">
    <source>
        <dbReference type="ARBA" id="ARBA00004651"/>
    </source>
</evidence>
<feature type="transmembrane region" description="Helical" evidence="7">
    <location>
        <begin position="26"/>
        <end position="44"/>
    </location>
</feature>
<evidence type="ECO:0000313" key="9">
    <source>
        <dbReference type="Proteomes" id="UP001490816"/>
    </source>
</evidence>
<comment type="caution">
    <text evidence="8">The sequence shown here is derived from an EMBL/GenBank/DDBJ whole genome shotgun (WGS) entry which is preliminary data.</text>
</comment>
<evidence type="ECO:0000256" key="7">
    <source>
        <dbReference type="SAM" id="Phobius"/>
    </source>
</evidence>
<dbReference type="InterPro" id="IPR051085">
    <property type="entry name" value="MB_O-acyltransferase"/>
</dbReference>
<feature type="transmembrane region" description="Helical" evidence="7">
    <location>
        <begin position="417"/>
        <end position="435"/>
    </location>
</feature>
<keyword evidence="6 7" id="KW-0472">Membrane</keyword>
<dbReference type="Proteomes" id="UP001490816">
    <property type="component" value="Unassembled WGS sequence"/>
</dbReference>
<dbReference type="Pfam" id="PF03062">
    <property type="entry name" value="MBOAT"/>
    <property type="match status" value="1"/>
</dbReference>
<evidence type="ECO:0000256" key="3">
    <source>
        <dbReference type="ARBA" id="ARBA00022475"/>
    </source>
</evidence>
<dbReference type="PANTHER" id="PTHR13285:SF18">
    <property type="entry name" value="PROTEIN-CYSTEINE N-PALMITOYLTRANSFERASE RASP"/>
    <property type="match status" value="1"/>
</dbReference>
<evidence type="ECO:0000256" key="6">
    <source>
        <dbReference type="ARBA" id="ARBA00023136"/>
    </source>
</evidence>
<feature type="non-terminal residue" evidence="8">
    <location>
        <position position="1"/>
    </location>
</feature>
<keyword evidence="8" id="KW-0012">Acyltransferase</keyword>
<feature type="transmembrane region" description="Helical" evidence="7">
    <location>
        <begin position="95"/>
        <end position="116"/>
    </location>
</feature>
<comment type="similarity">
    <text evidence="2">Belongs to the membrane-bound acyltransferase family.</text>
</comment>
<name>A0ABV1F6I8_9FIRM</name>
<organism evidence="8 9">
    <name type="scientific">Ruminococcoides intestinale</name>
    <dbReference type="NCBI Taxonomy" id="3133162"/>
    <lineage>
        <taxon>Bacteria</taxon>
        <taxon>Bacillati</taxon>
        <taxon>Bacillota</taxon>
        <taxon>Clostridia</taxon>
        <taxon>Eubacteriales</taxon>
        <taxon>Oscillospiraceae</taxon>
        <taxon>Ruminococcoides</taxon>
    </lineage>
</organism>
<dbReference type="InterPro" id="IPR024194">
    <property type="entry name" value="Ac/AlaTfrase_AlgI/DltB"/>
</dbReference>
<evidence type="ECO:0000256" key="5">
    <source>
        <dbReference type="ARBA" id="ARBA00022989"/>
    </source>
</evidence>
<reference evidence="8 9" key="1">
    <citation type="submission" date="2024-03" db="EMBL/GenBank/DDBJ databases">
        <title>Human intestinal bacterial collection.</title>
        <authorList>
            <person name="Pauvert C."/>
            <person name="Hitch T.C.A."/>
            <person name="Clavel T."/>
        </authorList>
    </citation>
    <scope>NUCLEOTIDE SEQUENCE [LARGE SCALE GENOMIC DNA]</scope>
    <source>
        <strain evidence="8 9">CLA-JM-H38</strain>
    </source>
</reference>
<dbReference type="PIRSF" id="PIRSF016636">
    <property type="entry name" value="AlgI_DltB"/>
    <property type="match status" value="1"/>
</dbReference>
<dbReference type="EMBL" id="JBBMEZ010000002">
    <property type="protein sequence ID" value="MEQ2469000.1"/>
    <property type="molecule type" value="Genomic_DNA"/>
</dbReference>
<feature type="transmembrane region" description="Helical" evidence="7">
    <location>
        <begin position="332"/>
        <end position="352"/>
    </location>
</feature>
<protein>
    <submittedName>
        <fullName evidence="8">MBOAT family O-acyltransferase</fullName>
        <ecNumber evidence="8">2.3.-.-</ecNumber>
    </submittedName>
</protein>
<comment type="subcellular location">
    <subcellularLocation>
        <location evidence="1">Cell membrane</location>
        <topology evidence="1">Multi-pass membrane protein</topology>
    </subcellularLocation>
</comment>
<dbReference type="InterPro" id="IPR004299">
    <property type="entry name" value="MBOAT_fam"/>
</dbReference>
<keyword evidence="4 7" id="KW-0812">Transmembrane</keyword>
<proteinExistence type="inferred from homology"/>
<sequence>LVPRQGRNIFLFIVNLIFYGWGEPKLVLLMVFNIFFNYIGGWLVDKYRADTKKKKLFLILTCVLDIGILAVFKYTGMITETLNMLPFLNIPELQISLPIGISFYTFQTMSYVIDVYRDDAPVSKNFINFGTYVALFPQLIAGPIVRYRDVAEQLVNRRETLEMFTRGVKLFMVGLAKKVIIANTMGTLTTNIFATTDENGVVGTWVGIIAYTFQIYFDFSGYSDMACGLGNMMGFEFLKNFNYPYIAKSITDFWRRWHISLSTWFKEYVYIPLGGNRKGVKRQILNLLIVWGLTGLWHGAAYNFVLWGLYYGLLLILEKFVLKKFLDRLPSFVQHIYTLFIIIIGWGLFYFTDVGQLGEFMVDLFNFGNGICGAQAFNLIMSNLPMLIIAAVASTPLATVLYTRFEHRRFMWIPETLYCMGVLAVSTASLVNQSYNPFLYFRF</sequence>